<dbReference type="AlphaFoldDB" id="A0A1A3N3Z1"/>
<dbReference type="Pfam" id="PF05610">
    <property type="entry name" value="DUF779"/>
    <property type="match status" value="1"/>
</dbReference>
<organism evidence="2 3">
    <name type="scientific">Mycobacterium asiaticum</name>
    <dbReference type="NCBI Taxonomy" id="1790"/>
    <lineage>
        <taxon>Bacteria</taxon>
        <taxon>Bacillati</taxon>
        <taxon>Actinomycetota</taxon>
        <taxon>Actinomycetes</taxon>
        <taxon>Mycobacteriales</taxon>
        <taxon>Mycobacteriaceae</taxon>
        <taxon>Mycobacterium</taxon>
    </lineage>
</organism>
<evidence type="ECO:0000256" key="1">
    <source>
        <dbReference type="SAM" id="MobiDB-lite"/>
    </source>
</evidence>
<evidence type="ECO:0000313" key="2">
    <source>
        <dbReference type="EMBL" id="OBK15087.1"/>
    </source>
</evidence>
<name>A0A1A3N3Z1_MYCAS</name>
<reference evidence="2 3" key="1">
    <citation type="submission" date="2016-06" db="EMBL/GenBank/DDBJ databases">
        <authorList>
            <person name="Kjaerup R.B."/>
            <person name="Dalgaard T.S."/>
            <person name="Juul-Madsen H.R."/>
        </authorList>
    </citation>
    <scope>NUCLEOTIDE SEQUENCE [LARGE SCALE GENOMIC DNA]</scope>
    <source>
        <strain evidence="2 3">1245139.5</strain>
    </source>
</reference>
<dbReference type="InterPro" id="IPR008497">
    <property type="entry name" value="DUF779"/>
</dbReference>
<keyword evidence="3" id="KW-1185">Reference proteome</keyword>
<sequence>MDAPPGALITTEAAALLARLHDRHGPVMFHQSGGCCDGSSPMCYPRDDFLIGDRDVLLGVLDVGPEGVPVWISGPQYQAWKHTQLVIDVVPGRGGGFSLEAPEGVRFLSRGRVFTDAEKERLADVAVITGAAYERGERPSARGFVVDPRDPQDAPGTCPSPGR</sequence>
<dbReference type="OrthoDB" id="3725739at2"/>
<dbReference type="Proteomes" id="UP000093629">
    <property type="component" value="Unassembled WGS sequence"/>
</dbReference>
<dbReference type="EMBL" id="LZLQ01000090">
    <property type="protein sequence ID" value="OBK15087.1"/>
    <property type="molecule type" value="Genomic_DNA"/>
</dbReference>
<comment type="caution">
    <text evidence="2">The sequence shown here is derived from an EMBL/GenBank/DDBJ whole genome shotgun (WGS) entry which is preliminary data.</text>
</comment>
<accession>A0A1A3N3Z1</accession>
<proteinExistence type="predicted"/>
<dbReference type="RefSeq" id="WP_065159246.1">
    <property type="nucleotide sequence ID" value="NZ_LZLQ01000090.1"/>
</dbReference>
<gene>
    <name evidence="2" type="ORF">A5636_06820</name>
</gene>
<feature type="region of interest" description="Disordered" evidence="1">
    <location>
        <begin position="139"/>
        <end position="163"/>
    </location>
</feature>
<protein>
    <recommendedName>
        <fullName evidence="4">Acetaldehyde dehydrogenase</fullName>
    </recommendedName>
</protein>
<evidence type="ECO:0000313" key="3">
    <source>
        <dbReference type="Proteomes" id="UP000093629"/>
    </source>
</evidence>
<evidence type="ECO:0008006" key="4">
    <source>
        <dbReference type="Google" id="ProtNLM"/>
    </source>
</evidence>